<dbReference type="PANTHER" id="PTHR42781:SF4">
    <property type="entry name" value="SPERMIDINE_PUTRESCINE IMPORT ATP-BINDING PROTEIN POTA"/>
    <property type="match status" value="1"/>
</dbReference>
<dbReference type="InterPro" id="IPR008995">
    <property type="entry name" value="Mo/tungstate-bd_C_term_dom"/>
</dbReference>
<keyword evidence="9" id="KW-1185">Reference proteome</keyword>
<evidence type="ECO:0000256" key="3">
    <source>
        <dbReference type="ARBA" id="ARBA00022448"/>
    </source>
</evidence>
<dbReference type="InterPro" id="IPR003593">
    <property type="entry name" value="AAA+_ATPase"/>
</dbReference>
<dbReference type="InterPro" id="IPR003439">
    <property type="entry name" value="ABC_transporter-like_ATP-bd"/>
</dbReference>
<dbReference type="GO" id="GO:0043190">
    <property type="term" value="C:ATP-binding cassette (ABC) transporter complex"/>
    <property type="evidence" value="ECO:0007669"/>
    <property type="project" value="InterPro"/>
</dbReference>
<dbReference type="Gene3D" id="3.40.50.300">
    <property type="entry name" value="P-loop containing nucleotide triphosphate hydrolases"/>
    <property type="match status" value="1"/>
</dbReference>
<dbReference type="EMBL" id="JAMXLX010000010">
    <property type="protein sequence ID" value="MCO5959648.1"/>
    <property type="molecule type" value="Genomic_DNA"/>
</dbReference>
<dbReference type="SMART" id="SM00382">
    <property type="entry name" value="AAA"/>
    <property type="match status" value="1"/>
</dbReference>
<keyword evidence="5 8" id="KW-0067">ATP-binding</keyword>
<dbReference type="InterPro" id="IPR017871">
    <property type="entry name" value="ABC_transporter-like_CS"/>
</dbReference>
<dbReference type="EMBL" id="JAMQAY010000012">
    <property type="protein sequence ID" value="MCM2404057.1"/>
    <property type="molecule type" value="Genomic_DNA"/>
</dbReference>
<name>A0AAJ1F9X0_9HYPH</name>
<evidence type="ECO:0000313" key="9">
    <source>
        <dbReference type="Proteomes" id="UP001155079"/>
    </source>
</evidence>
<dbReference type="InterPro" id="IPR050093">
    <property type="entry name" value="ABC_SmlMolc_Importer"/>
</dbReference>
<gene>
    <name evidence="7" type="ORF">NBH20_23030</name>
    <name evidence="8" type="ORF">NBH21_23000</name>
</gene>
<dbReference type="GO" id="GO:0016887">
    <property type="term" value="F:ATP hydrolysis activity"/>
    <property type="evidence" value="ECO:0007669"/>
    <property type="project" value="InterPro"/>
</dbReference>
<comment type="similarity">
    <text evidence="2">Belongs to the ABC transporter superfamily.</text>
</comment>
<dbReference type="Pfam" id="PF00005">
    <property type="entry name" value="ABC_tran"/>
    <property type="match status" value="1"/>
</dbReference>
<organism evidence="8 10">
    <name type="scientific">Ciceribacter sichuanensis</name>
    <dbReference type="NCBI Taxonomy" id="2949647"/>
    <lineage>
        <taxon>Bacteria</taxon>
        <taxon>Pseudomonadati</taxon>
        <taxon>Pseudomonadota</taxon>
        <taxon>Alphaproteobacteria</taxon>
        <taxon>Hyphomicrobiales</taxon>
        <taxon>Rhizobiaceae</taxon>
        <taxon>Ciceribacter</taxon>
    </lineage>
</organism>
<dbReference type="SUPFAM" id="SSF50331">
    <property type="entry name" value="MOP-like"/>
    <property type="match status" value="1"/>
</dbReference>
<keyword evidence="3" id="KW-0813">Transport</keyword>
<dbReference type="PANTHER" id="PTHR42781">
    <property type="entry name" value="SPERMIDINE/PUTRESCINE IMPORT ATP-BINDING PROTEIN POTA"/>
    <property type="match status" value="1"/>
</dbReference>
<dbReference type="Proteomes" id="UP001155079">
    <property type="component" value="Unassembled WGS sequence"/>
</dbReference>
<evidence type="ECO:0000256" key="4">
    <source>
        <dbReference type="ARBA" id="ARBA00022741"/>
    </source>
</evidence>
<dbReference type="PROSITE" id="PS50893">
    <property type="entry name" value="ABC_TRANSPORTER_2"/>
    <property type="match status" value="1"/>
</dbReference>
<evidence type="ECO:0000256" key="1">
    <source>
        <dbReference type="ARBA" id="ARBA00004417"/>
    </source>
</evidence>
<comment type="caution">
    <text evidence="8">The sequence shown here is derived from an EMBL/GenBank/DDBJ whole genome shotgun (WGS) entry which is preliminary data.</text>
</comment>
<keyword evidence="4" id="KW-0547">Nucleotide-binding</keyword>
<dbReference type="GO" id="GO:0005524">
    <property type="term" value="F:ATP binding"/>
    <property type="evidence" value="ECO:0007669"/>
    <property type="project" value="UniProtKB-KW"/>
</dbReference>
<dbReference type="GO" id="GO:0140359">
    <property type="term" value="F:ABC-type transporter activity"/>
    <property type="evidence" value="ECO:0007669"/>
    <property type="project" value="UniProtKB-ARBA"/>
</dbReference>
<evidence type="ECO:0000313" key="7">
    <source>
        <dbReference type="EMBL" id="MCM2404057.1"/>
    </source>
</evidence>
<sequence length="358" mass="39781">MSQSGSYIRIDNVSRRYGAFSALDGVSLDIAKEEFIAILGPSGSGKSTLLRLIAGLDRPTEGRIHFEGQDVTSLPPHKRGIGMVFQEFLLFPHRTVRENLAFPLRMRREPKEVIEERLEWVAGVLSLTKLLDRYPSQLSGGQQQRVALGRGLVARPTLLLLDEPLANLDRELRQEMEIEIRRYQKQLGIPFIYVTHNQEEALSMSDRIAVIHNGRLEALGERQSIYDHPPTPFVARFVGKSSKFRGIVSADGTTVSLQSHDFQFALPAGSAFKAGVSVDIFVKNERFDLASKAEGSAGIICTIADVVLRGPFLEYVLETDRGDTVIAVKPKRNDPLPVGEKVLLSWSPADCNVFKAED</sequence>
<dbReference type="InterPro" id="IPR013611">
    <property type="entry name" value="Transp-assoc_OB_typ2"/>
</dbReference>
<dbReference type="Proteomes" id="UP001155380">
    <property type="component" value="Unassembled WGS sequence"/>
</dbReference>
<proteinExistence type="inferred from homology"/>
<feature type="domain" description="ABC transporter" evidence="6">
    <location>
        <begin position="8"/>
        <end position="238"/>
    </location>
</feature>
<protein>
    <submittedName>
        <fullName evidence="8">ABC transporter ATP-binding protein</fullName>
    </submittedName>
</protein>
<evidence type="ECO:0000256" key="5">
    <source>
        <dbReference type="ARBA" id="ARBA00022840"/>
    </source>
</evidence>
<accession>A0AAJ1F9X0</accession>
<evidence type="ECO:0000313" key="8">
    <source>
        <dbReference type="EMBL" id="MCO5959648.1"/>
    </source>
</evidence>
<evidence type="ECO:0000259" key="6">
    <source>
        <dbReference type="PROSITE" id="PS50893"/>
    </source>
</evidence>
<dbReference type="AlphaFoldDB" id="A0AAJ1F9X0"/>
<comment type="subcellular location">
    <subcellularLocation>
        <location evidence="1">Cell inner membrane</location>
        <topology evidence="1">Peripheral membrane protein</topology>
    </subcellularLocation>
</comment>
<dbReference type="PROSITE" id="PS00211">
    <property type="entry name" value="ABC_TRANSPORTER_1"/>
    <property type="match status" value="1"/>
</dbReference>
<evidence type="ECO:0000313" key="10">
    <source>
        <dbReference type="Proteomes" id="UP001155380"/>
    </source>
</evidence>
<dbReference type="SUPFAM" id="SSF52540">
    <property type="entry name" value="P-loop containing nucleoside triphosphate hydrolases"/>
    <property type="match status" value="1"/>
</dbReference>
<dbReference type="InterPro" id="IPR027417">
    <property type="entry name" value="P-loop_NTPase"/>
</dbReference>
<evidence type="ECO:0000256" key="2">
    <source>
        <dbReference type="ARBA" id="ARBA00005417"/>
    </source>
</evidence>
<dbReference type="FunFam" id="3.40.50.300:FF:000042">
    <property type="entry name" value="Maltose/maltodextrin ABC transporter, ATP-binding protein"/>
    <property type="match status" value="1"/>
</dbReference>
<reference evidence="8 9" key="1">
    <citation type="submission" date="2022-06" db="EMBL/GenBank/DDBJ databases">
        <authorList>
            <person name="Sun Q."/>
        </authorList>
    </citation>
    <scope>NUCLEOTIDE SEQUENCE</scope>
    <source>
        <strain evidence="8">S101</strain>
        <strain evidence="7 9">S153</strain>
    </source>
</reference>
<dbReference type="Pfam" id="PF08402">
    <property type="entry name" value="TOBE_2"/>
    <property type="match status" value="1"/>
</dbReference>
<dbReference type="RefSeq" id="WP_250913134.1">
    <property type="nucleotide sequence ID" value="NZ_JAMQAY010000012.1"/>
</dbReference>